<reference evidence="7 8" key="1">
    <citation type="journal article" date="2017" name="PLoS Biol.">
        <title>The sea cucumber genome provides insights into morphological evolution and visceral regeneration.</title>
        <authorList>
            <person name="Zhang X."/>
            <person name="Sun L."/>
            <person name="Yuan J."/>
            <person name="Sun Y."/>
            <person name="Gao Y."/>
            <person name="Zhang L."/>
            <person name="Li S."/>
            <person name="Dai H."/>
            <person name="Hamel J.F."/>
            <person name="Liu C."/>
            <person name="Yu Y."/>
            <person name="Liu S."/>
            <person name="Lin W."/>
            <person name="Guo K."/>
            <person name="Jin S."/>
            <person name="Xu P."/>
            <person name="Storey K.B."/>
            <person name="Huan P."/>
            <person name="Zhang T."/>
            <person name="Zhou Y."/>
            <person name="Zhang J."/>
            <person name="Lin C."/>
            <person name="Li X."/>
            <person name="Xing L."/>
            <person name="Huo D."/>
            <person name="Sun M."/>
            <person name="Wang L."/>
            <person name="Mercier A."/>
            <person name="Li F."/>
            <person name="Yang H."/>
            <person name="Xiang J."/>
        </authorList>
    </citation>
    <scope>NUCLEOTIDE SEQUENCE [LARGE SCALE GENOMIC DNA]</scope>
    <source>
        <strain evidence="7">Shaxun</strain>
        <tissue evidence="7">Muscle</tissue>
    </source>
</reference>
<dbReference type="Pfam" id="PF07653">
    <property type="entry name" value="SH3_2"/>
    <property type="match status" value="1"/>
</dbReference>
<keyword evidence="1 3" id="KW-0728">SH3 domain</keyword>
<dbReference type="Gene3D" id="2.30.30.40">
    <property type="entry name" value="SH3 Domains"/>
    <property type="match status" value="3"/>
</dbReference>
<keyword evidence="5" id="KW-0472">Membrane</keyword>
<dbReference type="InterPro" id="IPR001452">
    <property type="entry name" value="SH3_domain"/>
</dbReference>
<dbReference type="Proteomes" id="UP000230750">
    <property type="component" value="Unassembled WGS sequence"/>
</dbReference>
<dbReference type="PANTHER" id="PTHR15706:SF2">
    <property type="entry name" value="SH3 AND PX DOMAIN-CONTAINING PROTEIN 2A"/>
    <property type="match status" value="1"/>
</dbReference>
<feature type="transmembrane region" description="Helical" evidence="5">
    <location>
        <begin position="405"/>
        <end position="428"/>
    </location>
</feature>
<keyword evidence="8" id="KW-1185">Reference proteome</keyword>
<evidence type="ECO:0000256" key="2">
    <source>
        <dbReference type="ARBA" id="ARBA00022737"/>
    </source>
</evidence>
<dbReference type="SMART" id="SM00326">
    <property type="entry name" value="SH3"/>
    <property type="match status" value="3"/>
</dbReference>
<feature type="compositionally biased region" description="Basic and acidic residues" evidence="4">
    <location>
        <begin position="139"/>
        <end position="148"/>
    </location>
</feature>
<feature type="compositionally biased region" description="Polar residues" evidence="4">
    <location>
        <begin position="228"/>
        <end position="237"/>
    </location>
</feature>
<feature type="compositionally biased region" description="Polar residues" evidence="4">
    <location>
        <begin position="324"/>
        <end position="335"/>
    </location>
</feature>
<dbReference type="GO" id="GO:0042554">
    <property type="term" value="P:superoxide anion generation"/>
    <property type="evidence" value="ECO:0007669"/>
    <property type="project" value="TreeGrafter"/>
</dbReference>
<evidence type="ECO:0000256" key="4">
    <source>
        <dbReference type="SAM" id="MobiDB-lite"/>
    </source>
</evidence>
<evidence type="ECO:0000256" key="1">
    <source>
        <dbReference type="ARBA" id="ARBA00022443"/>
    </source>
</evidence>
<feature type="domain" description="SH3" evidence="6">
    <location>
        <begin position="143"/>
        <end position="203"/>
    </location>
</feature>
<dbReference type="AlphaFoldDB" id="A0A2G8JGN4"/>
<dbReference type="InterPro" id="IPR036028">
    <property type="entry name" value="SH3-like_dom_sf"/>
</dbReference>
<evidence type="ECO:0000259" key="6">
    <source>
        <dbReference type="PROSITE" id="PS50002"/>
    </source>
</evidence>
<feature type="domain" description="SH3" evidence="6">
    <location>
        <begin position="11"/>
        <end position="70"/>
    </location>
</feature>
<dbReference type="SUPFAM" id="SSF50044">
    <property type="entry name" value="SH3-domain"/>
    <property type="match status" value="3"/>
</dbReference>
<sequence length="447" mass="49329">MHFAFWLSLIPLDEKYITNSPYQADQDDEVSFETGAVVTVVKKSLDGWWLVKYLDKTGWVPATYLQPYKGPDLVHTAPTEVIGNVMSISNLTLTDSPKTGRSNRFQAKDGRGVNKRFNTESKPTPPRRSTVKKSIKNAVQRERKKSEYKTTAPFDGSSSSDDCVSFKAQQTVEVIHKYEEWWFIKVEGREGWAPASYIQTRESPEKGNYTPPAPANISRKGPIDPNRGGSTVSTDSETGAPRGPESPKFHPNGKKPGAFEPYRPQPPVKVNDRRSNGGQVSAPPVPPPPAASNNQRVSSNISDIIQNLQPGPALKTKPKPTAPESKSISQLRSQLEQTLGGNTSVELVRPVPVVGGGDSRKLYRTVASFDDEDGLSFSAGVDVEVIQKDDSGWWNVRIGSEEGWAALYISCTSILTFTLIITIVLIIMQANSPVMSAYDRQFYIWIV</sequence>
<dbReference type="PANTHER" id="PTHR15706">
    <property type="entry name" value="SH3 MULTIPLE DOMAIN"/>
    <property type="match status" value="1"/>
</dbReference>
<dbReference type="GO" id="GO:0016176">
    <property type="term" value="F:superoxide-generating NADPH oxidase activator activity"/>
    <property type="evidence" value="ECO:0007669"/>
    <property type="project" value="TreeGrafter"/>
</dbReference>
<evidence type="ECO:0000313" key="7">
    <source>
        <dbReference type="EMBL" id="PIK34910.1"/>
    </source>
</evidence>
<keyword evidence="5" id="KW-1133">Transmembrane helix</keyword>
<accession>A0A2G8JGN4</accession>
<feature type="compositionally biased region" description="Polar residues" evidence="4">
    <location>
        <begin position="93"/>
        <end position="105"/>
    </location>
</feature>
<feature type="region of interest" description="Disordered" evidence="4">
    <location>
        <begin position="93"/>
        <end position="163"/>
    </location>
</feature>
<comment type="caution">
    <text evidence="7">The sequence shown here is derived from an EMBL/GenBank/DDBJ whole genome shotgun (WGS) entry which is preliminary data.</text>
</comment>
<name>A0A2G8JGN4_STIJA</name>
<dbReference type="InterPro" id="IPR051228">
    <property type="entry name" value="NADPH_Oxidase/PX-Domain"/>
</dbReference>
<dbReference type="OrthoDB" id="10255964at2759"/>
<keyword evidence="5" id="KW-0812">Transmembrane</keyword>
<dbReference type="Pfam" id="PF00018">
    <property type="entry name" value="SH3_1"/>
    <property type="match status" value="1"/>
</dbReference>
<evidence type="ECO:0000256" key="5">
    <source>
        <dbReference type="SAM" id="Phobius"/>
    </source>
</evidence>
<gene>
    <name evidence="7" type="ORF">BSL78_28267</name>
</gene>
<keyword evidence="2" id="KW-0677">Repeat</keyword>
<proteinExistence type="predicted"/>
<dbReference type="GO" id="GO:0005737">
    <property type="term" value="C:cytoplasm"/>
    <property type="evidence" value="ECO:0007669"/>
    <property type="project" value="TreeGrafter"/>
</dbReference>
<dbReference type="EMBL" id="MRZV01002043">
    <property type="protein sequence ID" value="PIK34910.1"/>
    <property type="molecule type" value="Genomic_DNA"/>
</dbReference>
<protein>
    <submittedName>
        <fullName evidence="7">Putative SH3 and PX domain-containing protein 2A isoform X4</fullName>
    </submittedName>
</protein>
<evidence type="ECO:0000313" key="8">
    <source>
        <dbReference type="Proteomes" id="UP000230750"/>
    </source>
</evidence>
<organism evidence="7 8">
    <name type="scientific">Stichopus japonicus</name>
    <name type="common">Sea cucumber</name>
    <dbReference type="NCBI Taxonomy" id="307972"/>
    <lineage>
        <taxon>Eukaryota</taxon>
        <taxon>Metazoa</taxon>
        <taxon>Echinodermata</taxon>
        <taxon>Eleutherozoa</taxon>
        <taxon>Echinozoa</taxon>
        <taxon>Holothuroidea</taxon>
        <taxon>Aspidochirotacea</taxon>
        <taxon>Aspidochirotida</taxon>
        <taxon>Stichopodidae</taxon>
        <taxon>Apostichopus</taxon>
    </lineage>
</organism>
<evidence type="ECO:0000256" key="3">
    <source>
        <dbReference type="PROSITE-ProRule" id="PRU00192"/>
    </source>
</evidence>
<dbReference type="PROSITE" id="PS50002">
    <property type="entry name" value="SH3"/>
    <property type="match status" value="2"/>
</dbReference>
<feature type="region of interest" description="Disordered" evidence="4">
    <location>
        <begin position="309"/>
        <end position="335"/>
    </location>
</feature>
<feature type="region of interest" description="Disordered" evidence="4">
    <location>
        <begin position="202"/>
        <end position="295"/>
    </location>
</feature>
<dbReference type="CDD" id="cd11856">
    <property type="entry name" value="SH3_p47phox_like"/>
    <property type="match status" value="2"/>
</dbReference>
<dbReference type="STRING" id="307972.A0A2G8JGN4"/>